<organism evidence="2 3">
    <name type="scientific">Pseudomonas lactucae</name>
    <dbReference type="NCBI Taxonomy" id="2813360"/>
    <lineage>
        <taxon>Bacteria</taxon>
        <taxon>Pseudomonadati</taxon>
        <taxon>Pseudomonadota</taxon>
        <taxon>Gammaproteobacteria</taxon>
        <taxon>Pseudomonadales</taxon>
        <taxon>Pseudomonadaceae</taxon>
        <taxon>Pseudomonas</taxon>
    </lineage>
</organism>
<feature type="transmembrane region" description="Helical" evidence="1">
    <location>
        <begin position="130"/>
        <end position="152"/>
    </location>
</feature>
<accession>A0A9X1C5I3</accession>
<evidence type="ECO:0008006" key="4">
    <source>
        <dbReference type="Google" id="ProtNLM"/>
    </source>
</evidence>
<feature type="transmembrane region" description="Helical" evidence="1">
    <location>
        <begin position="185"/>
        <end position="203"/>
    </location>
</feature>
<keyword evidence="1" id="KW-0812">Transmembrane</keyword>
<keyword evidence="1" id="KW-0472">Membrane</keyword>
<sequence>MATAVLGAFLLDINSDRATIATSVIPLLATGAGVALSSLSVDFGPMPLQLIYALIAIGLAFQLVGVHMLNESISKRPLTFKALRPSLAIPASAKATFLAIMPMNIAVWSLNGFFLSLVPSLVKASISTTSTSVGGIVVSLLSFSGAMSVVLLRRKRSDYTNRLGIILLVIGVAGILGGVYSSKTYIYYTSTIIAGFGVGACIISMTKELLPLALPFERASLISAYWVASQLSLIVPSILVGILVHYAGLTIATYYYGAVVLLLLVISPIVMSRRLKTIS</sequence>
<evidence type="ECO:0000313" key="2">
    <source>
        <dbReference type="EMBL" id="MBN2977121.1"/>
    </source>
</evidence>
<keyword evidence="1" id="KW-1133">Transmembrane helix</keyword>
<dbReference type="InterPro" id="IPR036259">
    <property type="entry name" value="MFS_trans_sf"/>
</dbReference>
<feature type="transmembrane region" description="Helical" evidence="1">
    <location>
        <begin position="87"/>
        <end position="110"/>
    </location>
</feature>
<dbReference type="AlphaFoldDB" id="A0A9X1C5I3"/>
<evidence type="ECO:0000256" key="1">
    <source>
        <dbReference type="SAM" id="Phobius"/>
    </source>
</evidence>
<feature type="transmembrane region" description="Helical" evidence="1">
    <location>
        <begin position="253"/>
        <end position="271"/>
    </location>
</feature>
<reference evidence="2 3" key="1">
    <citation type="journal article" date="2021" name="Int. J. Syst. Evol. Microbiol.">
        <title>Pseudomonas lactucae sp. nov., a pathogen causing bacterial rot of lettuce in Japan.</title>
        <authorList>
            <person name="Sawada H."/>
            <person name="Fujikawa T."/>
            <person name="Satou M."/>
        </authorList>
    </citation>
    <scope>NUCLEOTIDE SEQUENCE [LARGE SCALE GENOMIC DNA]</scope>
    <source>
        <strain evidence="2 3">MAFF 301381</strain>
    </source>
</reference>
<gene>
    <name evidence="2" type="ORF">JWR99_14635</name>
</gene>
<feature type="transmembrane region" description="Helical" evidence="1">
    <location>
        <begin position="224"/>
        <end position="247"/>
    </location>
</feature>
<protein>
    <recommendedName>
        <fullName evidence="4">Major facilitator superfamily (MFS) profile domain-containing protein</fullName>
    </recommendedName>
</protein>
<dbReference type="Gene3D" id="1.20.1250.20">
    <property type="entry name" value="MFS general substrate transporter like domains"/>
    <property type="match status" value="1"/>
</dbReference>
<proteinExistence type="predicted"/>
<keyword evidence="3" id="KW-1185">Reference proteome</keyword>
<reference evidence="2 3" key="2">
    <citation type="journal article" date="2023" name="Plant Pathol.">
        <title>Dismantling and reorganizing Pseudomonas marginalis sensu#lato.</title>
        <authorList>
            <person name="Sawada H."/>
            <person name="Fujikawa T."/>
            <person name="Satou M."/>
        </authorList>
    </citation>
    <scope>NUCLEOTIDE SEQUENCE [LARGE SCALE GENOMIC DNA]</scope>
    <source>
        <strain evidence="2 3">MAFF 301381</strain>
    </source>
</reference>
<feature type="transmembrane region" description="Helical" evidence="1">
    <location>
        <begin position="159"/>
        <end position="179"/>
    </location>
</feature>
<name>A0A9X1C5I3_9PSED</name>
<dbReference type="RefSeq" id="WP_205519989.1">
    <property type="nucleotide sequence ID" value="NZ_JAFHKJ010000060.1"/>
</dbReference>
<comment type="caution">
    <text evidence="2">The sequence shown here is derived from an EMBL/GenBank/DDBJ whole genome shotgun (WGS) entry which is preliminary data.</text>
</comment>
<feature type="transmembrane region" description="Helical" evidence="1">
    <location>
        <begin position="47"/>
        <end position="66"/>
    </location>
</feature>
<dbReference type="SUPFAM" id="SSF103473">
    <property type="entry name" value="MFS general substrate transporter"/>
    <property type="match status" value="1"/>
</dbReference>
<dbReference type="Proteomes" id="UP001154860">
    <property type="component" value="Unassembled WGS sequence"/>
</dbReference>
<dbReference type="EMBL" id="JAFHKJ010000060">
    <property type="protein sequence ID" value="MBN2977121.1"/>
    <property type="molecule type" value="Genomic_DNA"/>
</dbReference>
<evidence type="ECO:0000313" key="3">
    <source>
        <dbReference type="Proteomes" id="UP001154860"/>
    </source>
</evidence>